<evidence type="ECO:0000313" key="9">
    <source>
        <dbReference type="EMBL" id="KAJ8598072.1"/>
    </source>
</evidence>
<evidence type="ECO:0000256" key="6">
    <source>
        <dbReference type="SAM" id="MobiDB-lite"/>
    </source>
</evidence>
<evidence type="ECO:0000259" key="8">
    <source>
        <dbReference type="Pfam" id="PF08153"/>
    </source>
</evidence>
<feature type="compositionally biased region" description="Polar residues" evidence="6">
    <location>
        <begin position="1"/>
        <end position="10"/>
    </location>
</feature>
<dbReference type="PANTHER" id="PTHR11089:SF9">
    <property type="entry name" value="NUCLEOLAR GTP-BINDING PROTEIN 2"/>
    <property type="match status" value="1"/>
</dbReference>
<evidence type="ECO:0000256" key="2">
    <source>
        <dbReference type="ARBA" id="ARBA00022741"/>
    </source>
</evidence>
<keyword evidence="3 5" id="KW-0342">GTP-binding</keyword>
<evidence type="ECO:0000256" key="3">
    <source>
        <dbReference type="ARBA" id="ARBA00023134"/>
    </source>
</evidence>
<feature type="compositionally biased region" description="Pro residues" evidence="6">
    <location>
        <begin position="458"/>
        <end position="467"/>
    </location>
</feature>
<dbReference type="InterPro" id="IPR006073">
    <property type="entry name" value="GTP-bd"/>
</dbReference>
<accession>A0AAD7U6A8</accession>
<keyword evidence="10" id="KW-1185">Reference proteome</keyword>
<dbReference type="EMBL" id="JAQMWT010000695">
    <property type="protein sequence ID" value="KAJ8598072.1"/>
    <property type="molecule type" value="Genomic_DNA"/>
</dbReference>
<dbReference type="CDD" id="cd01858">
    <property type="entry name" value="NGP_1"/>
    <property type="match status" value="1"/>
</dbReference>
<dbReference type="InterPro" id="IPR027417">
    <property type="entry name" value="P-loop_NTPase"/>
</dbReference>
<dbReference type="Pfam" id="PF08153">
    <property type="entry name" value="NGP1NT"/>
    <property type="match status" value="1"/>
</dbReference>
<evidence type="ECO:0000313" key="10">
    <source>
        <dbReference type="Proteomes" id="UP001230188"/>
    </source>
</evidence>
<feature type="domain" description="G" evidence="7">
    <location>
        <begin position="297"/>
        <end position="354"/>
    </location>
</feature>
<dbReference type="PANTHER" id="PTHR11089">
    <property type="entry name" value="GTP-BINDING PROTEIN-RELATED"/>
    <property type="match status" value="1"/>
</dbReference>
<dbReference type="InterPro" id="IPR024929">
    <property type="entry name" value="GNL2_CP_dom"/>
</dbReference>
<dbReference type="Gene3D" id="3.40.50.300">
    <property type="entry name" value="P-loop containing nucleotide triphosphate hydrolases"/>
    <property type="match status" value="1"/>
</dbReference>
<feature type="region of interest" description="Disordered" evidence="6">
    <location>
        <begin position="440"/>
        <end position="509"/>
    </location>
</feature>
<gene>
    <name evidence="9" type="ORF">CTAYLR_005560</name>
</gene>
<organism evidence="9 10">
    <name type="scientific">Chrysophaeum taylorii</name>
    <dbReference type="NCBI Taxonomy" id="2483200"/>
    <lineage>
        <taxon>Eukaryota</taxon>
        <taxon>Sar</taxon>
        <taxon>Stramenopiles</taxon>
        <taxon>Ochrophyta</taxon>
        <taxon>Pelagophyceae</taxon>
        <taxon>Pelagomonadales</taxon>
        <taxon>Pelagomonadaceae</taxon>
        <taxon>Chrysophaeum</taxon>
    </lineage>
</organism>
<feature type="region of interest" description="Disordered" evidence="6">
    <location>
        <begin position="130"/>
        <end position="155"/>
    </location>
</feature>
<dbReference type="Gene3D" id="1.10.1580.10">
    <property type="match status" value="1"/>
</dbReference>
<feature type="region of interest" description="Disordered" evidence="6">
    <location>
        <begin position="1"/>
        <end position="31"/>
    </location>
</feature>
<evidence type="ECO:0000256" key="1">
    <source>
        <dbReference type="ARBA" id="ARBA00004604"/>
    </source>
</evidence>
<comment type="caution">
    <text evidence="9">The sequence shown here is derived from an EMBL/GenBank/DDBJ whole genome shotgun (WGS) entry which is preliminary data.</text>
</comment>
<dbReference type="Proteomes" id="UP001230188">
    <property type="component" value="Unassembled WGS sequence"/>
</dbReference>
<dbReference type="PRINTS" id="PR00326">
    <property type="entry name" value="GTP1OBG"/>
</dbReference>
<keyword evidence="2 5" id="KW-0547">Nucleotide-binding</keyword>
<dbReference type="GO" id="GO:0005730">
    <property type="term" value="C:nucleolus"/>
    <property type="evidence" value="ECO:0007669"/>
    <property type="project" value="UniProtKB-SubCell"/>
</dbReference>
<dbReference type="FunFam" id="3.40.50.300:FF:000559">
    <property type="entry name" value="Nuclear/nucleolar GTPase 2"/>
    <property type="match status" value="1"/>
</dbReference>
<comment type="subcellular location">
    <subcellularLocation>
        <location evidence="1 5">Nucleus</location>
        <location evidence="1 5">Nucleolus</location>
    </subcellularLocation>
</comment>
<dbReference type="Pfam" id="PF01926">
    <property type="entry name" value="MMR_HSR1"/>
    <property type="match status" value="1"/>
</dbReference>
<dbReference type="InterPro" id="IPR023179">
    <property type="entry name" value="GTP-bd_ortho_bundle_sf"/>
</dbReference>
<dbReference type="InterPro" id="IPR012971">
    <property type="entry name" value="NOG2_N_dom"/>
</dbReference>
<feature type="domain" description="Nucleolar GTP-binding protein 2 N-terminal" evidence="8">
    <location>
        <begin position="36"/>
        <end position="164"/>
    </location>
</feature>
<evidence type="ECO:0000256" key="5">
    <source>
        <dbReference type="RuleBase" id="RU364023"/>
    </source>
</evidence>
<reference evidence="9" key="1">
    <citation type="submission" date="2023-01" db="EMBL/GenBank/DDBJ databases">
        <title>Metagenome sequencing of chrysophaentin producing Chrysophaeum taylorii.</title>
        <authorList>
            <person name="Davison J."/>
            <person name="Bewley C."/>
        </authorList>
    </citation>
    <scope>NUCLEOTIDE SEQUENCE</scope>
    <source>
        <strain evidence="9">NIES-1699</strain>
    </source>
</reference>
<comment type="function">
    <text evidence="5">GTPase that associates with pre-60S ribosomal subunits in the nucleolus and is required for their nuclear export and maturation.</text>
</comment>
<evidence type="ECO:0000259" key="7">
    <source>
        <dbReference type="Pfam" id="PF01926"/>
    </source>
</evidence>
<feature type="compositionally biased region" description="Basic and acidic residues" evidence="6">
    <location>
        <begin position="468"/>
        <end position="480"/>
    </location>
</feature>
<proteinExistence type="inferred from homology"/>
<evidence type="ECO:0000256" key="4">
    <source>
        <dbReference type="ARBA" id="ARBA00023242"/>
    </source>
</evidence>
<protein>
    <recommendedName>
        <fullName evidence="5">Nucleolar GTP-binding protein 2</fullName>
    </recommendedName>
</protein>
<sequence length="509" mass="55529">MSKSGSSSNPDRVVGKKAQRRGGTPRTKATAKRLKMYAGSGVQRNKAGKVVGGELARRDCAGGQAITGATGRIAPDRRWFGNTRTIGAKELDAFREDVKTATADPRAVILKRGKVPVSLADETVSKGPRRDLLTTEPSFFPKSGARKRPKPLGPNLSSLLARAEPAWEEPPAPDEFKDEARHDLFAKGQSKRIWGELYKVLDCSDVVLHVVDARDVPGTTCDVVVKNLKKNKHLVFVMNKCDLVPNWAVKRWISHLSKTAPALAFRASQTKPFGKGALIDVLRQYAKLHAEAKQISVGIIGYPNVGKSSVVNALRSKAVCKVAPVPGETKVWQYVSLTKRVSLIDSPGVVVGRDDDVDTVLKGVVRAERLPDPTVFLAPLLSRANPDHLRNAYGLALKNDDDDAVDYAKRLALKMGRLLQKGEPDLRTVATMLINDWQRGKIPHFVPPPDDLDDPDHQAPPPPPPPPKDGDDDKPDHDKPDDDDDKPDAGRDESMGARPPAARSVFLKD</sequence>
<keyword evidence="4 5" id="KW-0539">Nucleus</keyword>
<dbReference type="AlphaFoldDB" id="A0AAD7U6A8"/>
<dbReference type="InterPro" id="IPR050755">
    <property type="entry name" value="TRAFAC_YlqF/YawG_RiboMat"/>
</dbReference>
<name>A0AAD7U6A8_9STRA</name>
<comment type="similarity">
    <text evidence="5">Belongs to the TRAFAC class YlqF/YawG GTPase family. NOG2 subfamily.</text>
</comment>
<dbReference type="GO" id="GO:0005525">
    <property type="term" value="F:GTP binding"/>
    <property type="evidence" value="ECO:0007669"/>
    <property type="project" value="UniProtKB-KW"/>
</dbReference>
<dbReference type="SUPFAM" id="SSF52540">
    <property type="entry name" value="P-loop containing nucleoside triphosphate hydrolases"/>
    <property type="match status" value="1"/>
</dbReference>